<protein>
    <recommendedName>
        <fullName evidence="1">Deoxyribonuclease NucA/NucB domain-containing protein</fullName>
    </recommendedName>
</protein>
<dbReference type="EMBL" id="RZYA01000014">
    <property type="protein sequence ID" value="RVU20960.1"/>
    <property type="molecule type" value="Genomic_DNA"/>
</dbReference>
<sequence>MLIVFSALQAPSAVARAGGELIATAPQVAENRHPGPKNGAKLTDEQIGRARSLGSAPKELPALTEHGDATAQREGKTYTVEADNVEKTLPRSGGQLAAYDPIQDCKQQLGGQYGDKVVNHFLFCSMYYVYYDVIQSGTKVGRVGWNQITVGSTGGDERNNYFTTSLESFQREGTTFDVPGLEVFVTTGGYNGTDGTNKPCNVISSAGNPKDLKTWETTNLYAVHVVDSLKSDGYGRDFLSRCSFATNTRVTTANGSQSSVQIFVNGLRQDSASYLEGTVGGAIFDRIVPEMTYSLSSTAHGAVADHIETAQTLPQTTDPATPGKIIPGGQGSGHPLSRLYPDWDAQASAQRAANVSAKDKACAPIKPNPSTDLDCDEYPFGSTWEGPAAGPNFSVRYLSTSQNRSAGATLGNWYKVDRILHRDRFYVAIAR</sequence>
<dbReference type="Proteomes" id="UP000283128">
    <property type="component" value="Unassembled WGS sequence"/>
</dbReference>
<dbReference type="RefSeq" id="WP_127830914.1">
    <property type="nucleotide sequence ID" value="NZ_RZYA01000014.1"/>
</dbReference>
<name>A0A437PF99_9ACTN</name>
<evidence type="ECO:0000313" key="2">
    <source>
        <dbReference type="EMBL" id="RVU20960.1"/>
    </source>
</evidence>
<reference evidence="2 3" key="1">
    <citation type="submission" date="2019-01" db="EMBL/GenBank/DDBJ databases">
        <title>Genome sequences of Streptomyces and Rhizobium isolates collected from root and soil.</title>
        <authorList>
            <person name="Chhettri S."/>
            <person name="Sevigny J.L."/>
            <person name="Sen A."/>
            <person name="Ennis N."/>
            <person name="Tisa L."/>
        </authorList>
    </citation>
    <scope>NUCLEOTIDE SEQUENCE [LARGE SCALE GENOMIC DNA]</scope>
    <source>
        <strain evidence="2 3">San01</strain>
    </source>
</reference>
<accession>A0A437PF99</accession>
<dbReference type="InterPro" id="IPR029476">
    <property type="entry name" value="DNase_NucA_NucB"/>
</dbReference>
<evidence type="ECO:0000313" key="3">
    <source>
        <dbReference type="Proteomes" id="UP000283128"/>
    </source>
</evidence>
<dbReference type="OrthoDB" id="2751008at2"/>
<feature type="domain" description="Deoxyribonuclease NucA/NucB" evidence="1">
    <location>
        <begin position="344"/>
        <end position="427"/>
    </location>
</feature>
<evidence type="ECO:0000259" key="1">
    <source>
        <dbReference type="Pfam" id="PF14040"/>
    </source>
</evidence>
<dbReference type="AlphaFoldDB" id="A0A437PF99"/>
<dbReference type="Pfam" id="PF14040">
    <property type="entry name" value="DNase_NucA_NucB"/>
    <property type="match status" value="1"/>
</dbReference>
<gene>
    <name evidence="2" type="ORF">EOT10_26930</name>
</gene>
<keyword evidence="3" id="KW-1185">Reference proteome</keyword>
<organism evidence="2 3">
    <name type="scientific">Streptomyces antnestii</name>
    <dbReference type="NCBI Taxonomy" id="2494256"/>
    <lineage>
        <taxon>Bacteria</taxon>
        <taxon>Bacillati</taxon>
        <taxon>Actinomycetota</taxon>
        <taxon>Actinomycetes</taxon>
        <taxon>Kitasatosporales</taxon>
        <taxon>Streptomycetaceae</taxon>
        <taxon>Streptomyces</taxon>
    </lineage>
</organism>
<comment type="caution">
    <text evidence="2">The sequence shown here is derived from an EMBL/GenBank/DDBJ whole genome shotgun (WGS) entry which is preliminary data.</text>
</comment>
<proteinExistence type="predicted"/>